<comment type="caution">
    <text evidence="2">The sequence shown here is derived from an EMBL/GenBank/DDBJ whole genome shotgun (WGS) entry which is preliminary data.</text>
</comment>
<sequence length="100" mass="10510">MGGADGEEERGAHGRERLHLRRAGEGQGPKRAAGRVHRRLRARSVPGGGHQVRLAAAGRGRLRRVPPVPRRRARVRLGGGSESCTGGAGESGEVLAVILV</sequence>
<dbReference type="EMBL" id="JANPWZ010002557">
    <property type="protein sequence ID" value="KAJ3557822.1"/>
    <property type="molecule type" value="Genomic_DNA"/>
</dbReference>
<feature type="compositionally biased region" description="Basic residues" evidence="1">
    <location>
        <begin position="60"/>
        <end position="75"/>
    </location>
</feature>
<gene>
    <name evidence="2" type="ORF">NPX13_g9849</name>
</gene>
<evidence type="ECO:0000313" key="3">
    <source>
        <dbReference type="Proteomes" id="UP001148614"/>
    </source>
</evidence>
<organism evidence="2 3">
    <name type="scientific">Xylaria arbuscula</name>
    <dbReference type="NCBI Taxonomy" id="114810"/>
    <lineage>
        <taxon>Eukaryota</taxon>
        <taxon>Fungi</taxon>
        <taxon>Dikarya</taxon>
        <taxon>Ascomycota</taxon>
        <taxon>Pezizomycotina</taxon>
        <taxon>Sordariomycetes</taxon>
        <taxon>Xylariomycetidae</taxon>
        <taxon>Xylariales</taxon>
        <taxon>Xylariaceae</taxon>
        <taxon>Xylaria</taxon>
    </lineage>
</organism>
<evidence type="ECO:0000256" key="1">
    <source>
        <dbReference type="SAM" id="MobiDB-lite"/>
    </source>
</evidence>
<reference evidence="2" key="1">
    <citation type="submission" date="2022-07" db="EMBL/GenBank/DDBJ databases">
        <title>Genome Sequence of Xylaria arbuscula.</title>
        <authorList>
            <person name="Buettner E."/>
        </authorList>
    </citation>
    <scope>NUCLEOTIDE SEQUENCE</scope>
    <source>
        <strain evidence="2">VT107</strain>
    </source>
</reference>
<accession>A0A9W8N5W5</accession>
<feature type="compositionally biased region" description="Gly residues" evidence="1">
    <location>
        <begin position="77"/>
        <end position="88"/>
    </location>
</feature>
<feature type="compositionally biased region" description="Basic residues" evidence="1">
    <location>
        <begin position="32"/>
        <end position="42"/>
    </location>
</feature>
<feature type="region of interest" description="Disordered" evidence="1">
    <location>
        <begin position="1"/>
        <end position="88"/>
    </location>
</feature>
<proteinExistence type="predicted"/>
<keyword evidence="3" id="KW-1185">Reference proteome</keyword>
<protein>
    <submittedName>
        <fullName evidence="2">Uncharacterized protein</fullName>
    </submittedName>
</protein>
<evidence type="ECO:0000313" key="2">
    <source>
        <dbReference type="EMBL" id="KAJ3557822.1"/>
    </source>
</evidence>
<name>A0A9W8N5W5_9PEZI</name>
<dbReference type="AlphaFoldDB" id="A0A9W8N5W5"/>
<dbReference type="Proteomes" id="UP001148614">
    <property type="component" value="Unassembled WGS sequence"/>
</dbReference>